<evidence type="ECO:0000313" key="3">
    <source>
        <dbReference type="Proteomes" id="UP000594586"/>
    </source>
</evidence>
<evidence type="ECO:0000259" key="1">
    <source>
        <dbReference type="PROSITE" id="PS50879"/>
    </source>
</evidence>
<dbReference type="AlphaFoldDB" id="A0A7T0PFA7"/>
<gene>
    <name evidence="2" type="ORF">G7Y29_02260</name>
</gene>
<evidence type="ECO:0000313" key="2">
    <source>
        <dbReference type="EMBL" id="QPK83655.1"/>
    </source>
</evidence>
<feature type="domain" description="RNase H type-1" evidence="1">
    <location>
        <begin position="27"/>
        <end position="160"/>
    </location>
</feature>
<dbReference type="InterPro" id="IPR002156">
    <property type="entry name" value="RNaseH_domain"/>
</dbReference>
<dbReference type="InterPro" id="IPR036397">
    <property type="entry name" value="RNaseH_sf"/>
</dbReference>
<proteinExistence type="predicted"/>
<accession>A0A7T0PFA7</accession>
<dbReference type="KEGG" id="cqn:G7Y29_02260"/>
<dbReference type="CDD" id="cd09276">
    <property type="entry name" value="Rnase_HI_RT_non_LTR"/>
    <property type="match status" value="1"/>
</dbReference>
<dbReference type="GO" id="GO:0003676">
    <property type="term" value="F:nucleic acid binding"/>
    <property type="evidence" value="ECO:0007669"/>
    <property type="project" value="InterPro"/>
</dbReference>
<reference evidence="2 3" key="1">
    <citation type="submission" date="2020-11" db="EMBL/GenBank/DDBJ databases">
        <title>Corynebacterium sp. MC1420.</title>
        <authorList>
            <person name="Zhou J."/>
        </authorList>
    </citation>
    <scope>NUCLEOTIDE SEQUENCE [LARGE SCALE GENOMIC DNA]</scope>
    <source>
        <strain evidence="2 3">MC1420</strain>
    </source>
</reference>
<dbReference type="Pfam" id="PF00075">
    <property type="entry name" value="RNase_H"/>
    <property type="match status" value="1"/>
</dbReference>
<dbReference type="InterPro" id="IPR012337">
    <property type="entry name" value="RNaseH-like_sf"/>
</dbReference>
<sequence length="205" mass="21887">MRATWEAARVAQAHVVHGPAEGEVPAAKVRRVYATDASKQKRDSLIGIAAVDSTGKIQIGQVHAKTVLEGEFAAIAMVLRRLKSSKTAREVDILTDSLTAARATNSSTPRPFAGEFERSCVAELDKVRARGIDVRVSWVRGHDGNALNELADRAAVTARRCGQWGHSPTALVANIRADLRELLAAVDPHDFVPATPLPSQATAAA</sequence>
<keyword evidence="3" id="KW-1185">Reference proteome</keyword>
<protein>
    <recommendedName>
        <fullName evidence="1">RNase H type-1 domain-containing protein</fullName>
    </recommendedName>
</protein>
<dbReference type="EMBL" id="CP064955">
    <property type="protein sequence ID" value="QPK83655.1"/>
    <property type="molecule type" value="Genomic_DNA"/>
</dbReference>
<dbReference type="RefSeq" id="WP_165003721.1">
    <property type="nucleotide sequence ID" value="NZ_CP064955.1"/>
</dbReference>
<dbReference type="PROSITE" id="PS50879">
    <property type="entry name" value="RNASE_H_1"/>
    <property type="match status" value="1"/>
</dbReference>
<dbReference type="Gene3D" id="3.30.420.10">
    <property type="entry name" value="Ribonuclease H-like superfamily/Ribonuclease H"/>
    <property type="match status" value="1"/>
</dbReference>
<organism evidence="2 3">
    <name type="scientific">Corynebacterium qintianiae</name>
    <dbReference type="NCBI Taxonomy" id="2709392"/>
    <lineage>
        <taxon>Bacteria</taxon>
        <taxon>Bacillati</taxon>
        <taxon>Actinomycetota</taxon>
        <taxon>Actinomycetes</taxon>
        <taxon>Mycobacteriales</taxon>
        <taxon>Corynebacteriaceae</taxon>
        <taxon>Corynebacterium</taxon>
    </lineage>
</organism>
<dbReference type="SUPFAM" id="SSF53098">
    <property type="entry name" value="Ribonuclease H-like"/>
    <property type="match status" value="1"/>
</dbReference>
<dbReference type="Proteomes" id="UP000594586">
    <property type="component" value="Chromosome"/>
</dbReference>
<dbReference type="GO" id="GO:0004523">
    <property type="term" value="F:RNA-DNA hybrid ribonuclease activity"/>
    <property type="evidence" value="ECO:0007669"/>
    <property type="project" value="InterPro"/>
</dbReference>
<name>A0A7T0PFA7_9CORY</name>